<sequence>MTNYQQWSVLGGAPDVLKLGLNEVETALGRAASMPPEVYEHAPGAYTVKTLEQLQQAQRWLQWTVRVLADEALTRETASRRGLAEAAGVAFTTVQKWSREPILEGPEGELGPAMLPDGRRRK</sequence>
<protein>
    <recommendedName>
        <fullName evidence="4">Helix-turn-helix domain-containing protein</fullName>
    </recommendedName>
</protein>
<evidence type="ECO:0000313" key="2">
    <source>
        <dbReference type="EMBL" id="QDB78265.1"/>
    </source>
</evidence>
<keyword evidence="3" id="KW-1185">Reference proteome</keyword>
<organism evidence="2 3">
    <name type="scientific">Georgenia wutianyii</name>
    <dbReference type="NCBI Taxonomy" id="2585135"/>
    <lineage>
        <taxon>Bacteria</taxon>
        <taxon>Bacillati</taxon>
        <taxon>Actinomycetota</taxon>
        <taxon>Actinomycetes</taxon>
        <taxon>Micrococcales</taxon>
        <taxon>Bogoriellaceae</taxon>
        <taxon>Georgenia</taxon>
    </lineage>
</organism>
<reference evidence="2 3" key="1">
    <citation type="submission" date="2019-05" db="EMBL/GenBank/DDBJ databases">
        <title>Georgenia *** sp. nov., and Georgenia *** sp. nov., isolated from the intestinal contents of plateau pika (Ochotona curzoniae) in the Qinghai-Tibet plateau of China.</title>
        <authorList>
            <person name="Tian Z."/>
        </authorList>
    </citation>
    <scope>NUCLEOTIDE SEQUENCE [LARGE SCALE GENOMIC DNA]</scope>
    <source>
        <strain evidence="2 3">Z294</strain>
    </source>
</reference>
<evidence type="ECO:0008006" key="4">
    <source>
        <dbReference type="Google" id="ProtNLM"/>
    </source>
</evidence>
<evidence type="ECO:0000313" key="3">
    <source>
        <dbReference type="Proteomes" id="UP000313948"/>
    </source>
</evidence>
<evidence type="ECO:0000256" key="1">
    <source>
        <dbReference type="SAM" id="MobiDB-lite"/>
    </source>
</evidence>
<accession>A0ABX5VNY7</accession>
<feature type="region of interest" description="Disordered" evidence="1">
    <location>
        <begin position="102"/>
        <end position="122"/>
    </location>
</feature>
<gene>
    <name evidence="2" type="ORF">FE251_01900</name>
</gene>
<name>A0ABX5VNY7_9MICO</name>
<dbReference type="RefSeq" id="WP_139947592.1">
    <property type="nucleotide sequence ID" value="NZ_CP040899.1"/>
</dbReference>
<proteinExistence type="predicted"/>
<dbReference type="Proteomes" id="UP000313948">
    <property type="component" value="Chromosome"/>
</dbReference>
<dbReference type="EMBL" id="CP040899">
    <property type="protein sequence ID" value="QDB78265.1"/>
    <property type="molecule type" value="Genomic_DNA"/>
</dbReference>
<feature type="compositionally biased region" description="Low complexity" evidence="1">
    <location>
        <begin position="103"/>
        <end position="116"/>
    </location>
</feature>